<dbReference type="InterPro" id="IPR016169">
    <property type="entry name" value="FAD-bd_PCMH_sub2"/>
</dbReference>
<proteinExistence type="inferred from homology"/>
<evidence type="ECO:0000259" key="9">
    <source>
        <dbReference type="PROSITE" id="PS51387"/>
    </source>
</evidence>
<keyword evidence="11" id="KW-1185">Reference proteome</keyword>
<dbReference type="Pfam" id="PF02913">
    <property type="entry name" value="FAD-oxidase_C"/>
    <property type="match status" value="1"/>
</dbReference>
<dbReference type="InterPro" id="IPR016171">
    <property type="entry name" value="Vanillyl_alc_oxidase_C-sub2"/>
</dbReference>
<dbReference type="EMBL" id="FNDQ01000006">
    <property type="protein sequence ID" value="SDH54095.1"/>
    <property type="molecule type" value="Genomic_DNA"/>
</dbReference>
<keyword evidence="4" id="KW-0274">FAD</keyword>
<dbReference type="GO" id="GO:0051536">
    <property type="term" value="F:iron-sulfur cluster binding"/>
    <property type="evidence" value="ECO:0007669"/>
    <property type="project" value="InterPro"/>
</dbReference>
<evidence type="ECO:0000256" key="2">
    <source>
        <dbReference type="ARBA" id="ARBA00008000"/>
    </source>
</evidence>
<evidence type="ECO:0000256" key="5">
    <source>
        <dbReference type="ARBA" id="ARBA00022946"/>
    </source>
</evidence>
<evidence type="ECO:0000256" key="4">
    <source>
        <dbReference type="ARBA" id="ARBA00022827"/>
    </source>
</evidence>
<dbReference type="SUPFAM" id="SSF46548">
    <property type="entry name" value="alpha-helical ferredoxin"/>
    <property type="match status" value="1"/>
</dbReference>
<dbReference type="InterPro" id="IPR006094">
    <property type="entry name" value="Oxid_FAD_bind_N"/>
</dbReference>
<dbReference type="PROSITE" id="PS51379">
    <property type="entry name" value="4FE4S_FER_2"/>
    <property type="match status" value="1"/>
</dbReference>
<dbReference type="Pfam" id="PF02754">
    <property type="entry name" value="CCG"/>
    <property type="match status" value="1"/>
</dbReference>
<dbReference type="Gene3D" id="1.10.45.10">
    <property type="entry name" value="Vanillyl-alcohol Oxidase, Chain A, domain 4"/>
    <property type="match status" value="1"/>
</dbReference>
<dbReference type="AlphaFoldDB" id="A0A1G8D8P1"/>
<keyword evidence="6" id="KW-0560">Oxidoreductase</keyword>
<keyword evidence="5" id="KW-0809">Transit peptide</keyword>
<evidence type="ECO:0000256" key="1">
    <source>
        <dbReference type="ARBA" id="ARBA00001974"/>
    </source>
</evidence>
<evidence type="ECO:0000259" key="8">
    <source>
        <dbReference type="PROSITE" id="PS51379"/>
    </source>
</evidence>
<dbReference type="SUPFAM" id="SSF55103">
    <property type="entry name" value="FAD-linked oxidases, C-terminal domain"/>
    <property type="match status" value="1"/>
</dbReference>
<dbReference type="RefSeq" id="WP_090406917.1">
    <property type="nucleotide sequence ID" value="NZ_FNDQ01000006.1"/>
</dbReference>
<dbReference type="GO" id="GO:0071949">
    <property type="term" value="F:FAD binding"/>
    <property type="evidence" value="ECO:0007669"/>
    <property type="project" value="InterPro"/>
</dbReference>
<evidence type="ECO:0000256" key="3">
    <source>
        <dbReference type="ARBA" id="ARBA00022630"/>
    </source>
</evidence>
<accession>A0A1G8D8P1</accession>
<organism evidence="10 11">
    <name type="scientific">Myroides phaeus</name>
    <dbReference type="NCBI Taxonomy" id="702745"/>
    <lineage>
        <taxon>Bacteria</taxon>
        <taxon>Pseudomonadati</taxon>
        <taxon>Bacteroidota</taxon>
        <taxon>Flavobacteriia</taxon>
        <taxon>Flavobacteriales</taxon>
        <taxon>Flavobacteriaceae</taxon>
        <taxon>Myroides</taxon>
    </lineage>
</organism>
<dbReference type="Gene3D" id="1.10.1060.10">
    <property type="entry name" value="Alpha-helical ferredoxin"/>
    <property type="match status" value="1"/>
</dbReference>
<dbReference type="InterPro" id="IPR004113">
    <property type="entry name" value="FAD-bd_oxidored_4_C"/>
</dbReference>
<dbReference type="Proteomes" id="UP000243588">
    <property type="component" value="Unassembled WGS sequence"/>
</dbReference>
<name>A0A1G8D8P1_9FLAO</name>
<dbReference type="PANTHER" id="PTHR11748:SF111">
    <property type="entry name" value="D-LACTATE DEHYDROGENASE, MITOCHONDRIAL-RELATED"/>
    <property type="match status" value="1"/>
</dbReference>
<protein>
    <recommendedName>
        <fullName evidence="7">D-lactate dehydrogenase (cytochrome)</fullName>
        <ecNumber evidence="7">1.1.2.4</ecNumber>
    </recommendedName>
</protein>
<dbReference type="GO" id="GO:0004458">
    <property type="term" value="F:D-lactate dehydrogenase (cytochrome) activity"/>
    <property type="evidence" value="ECO:0007669"/>
    <property type="project" value="UniProtKB-EC"/>
</dbReference>
<dbReference type="PANTHER" id="PTHR11748">
    <property type="entry name" value="D-LACTATE DEHYDROGENASE"/>
    <property type="match status" value="1"/>
</dbReference>
<dbReference type="InterPro" id="IPR017896">
    <property type="entry name" value="4Fe4S_Fe-S-bd"/>
</dbReference>
<dbReference type="InterPro" id="IPR009051">
    <property type="entry name" value="Helical_ferredxn"/>
</dbReference>
<sequence>MLPLQYQQFNDELAKQIDSNRIITNPIQLLAYGTDASFYRLIPKVVVQIHNEKEAIATLQTAAKYKLPVTYRAAGTSLSGQAISDSILMVATHKWKGYEIFDQGLKAKFQPGIIGGRANIILAPYGRKIGPDPGSINAAMIGGIAANNASGMCCGTSQNSYNTIADIRIVFYDGTVLDTADEDSKRAFQAKHPEILREIGFLRDNIKNDDVLYDRIKRKFKIKNTTGYSINSFIDYEDPFDIIKHLMIGSEGTLAFISDITYNTVINYKHKACTLMIFETIEKACQAVPFLKKSPVAAVELLDRNSIRSIEDEPEAPDYFKTLPESVCILLVEAQAENDKEMQSKQAQIREAIATTPTYKPFEFTSEPKQYAFNWKARNGLLPTTGALRKTGTTCIIEDVAFPVEKLADACIAMKALFAKLNYHDAVLFGHALEGNLHLVFSQDFSTTEEVSRYAQLMDELVEIVVDQFDGSLKAEHGTGRNMAPFVEKEWGEQAYKVMLKVKNIFDPHNLVNPGVIINTNPHIHLENFKPSPATNEIVDKCIECGFCESHCVSEGLTLSPRQRIVIGREIARLKNTGEDATMLESLVSNAQYYSDETCATDGLCALACPVKIDTGKYIKDVRKASLTPKNRKDAEYYVDNMDRFTALGRTGLKTVRFFQNVLGNKAMYSISSGIRKISNNKVPQWNVAMPTGTKKTIKETVVNPNQDLKVVYFPSCINRTMGKSKDYPKDDVDLTEKTIQLLERAGYTIIYPENLNNQCCGMPFSSKGFKEEGYKKSSNLEQALLKASENGKYPVLFDMSPCFYTFYEAHKEGQLKMYDPIEFMLDFIMPILPVKNPRKEISVFPVCSVKKVGLEGKLLELTKMCAEKVNYIDSNCCGFAGDRGFTFPELNKHGNRHLKEQIPSSCKDGFSTSRTCEIGLTEYGDVNFKSIFYLIDEVTK</sequence>
<dbReference type="InterPro" id="IPR016166">
    <property type="entry name" value="FAD-bd_PCMH"/>
</dbReference>
<dbReference type="STRING" id="702745.SAMN05421818_10655"/>
<evidence type="ECO:0000256" key="6">
    <source>
        <dbReference type="ARBA" id="ARBA00023002"/>
    </source>
</evidence>
<dbReference type="InterPro" id="IPR016164">
    <property type="entry name" value="FAD-linked_Oxase-like_C"/>
</dbReference>
<dbReference type="Pfam" id="PF01565">
    <property type="entry name" value="FAD_binding_4"/>
    <property type="match status" value="1"/>
</dbReference>
<dbReference type="InterPro" id="IPR016167">
    <property type="entry name" value="FAD-bd_PCMH_sub1"/>
</dbReference>
<gene>
    <name evidence="10" type="ORF">SAMN05421818_10655</name>
</gene>
<feature type="domain" description="FAD-binding PCMH-type" evidence="9">
    <location>
        <begin position="39"/>
        <end position="267"/>
    </location>
</feature>
<dbReference type="GO" id="GO:0008720">
    <property type="term" value="F:D-lactate dehydrogenase (NAD+) activity"/>
    <property type="evidence" value="ECO:0007669"/>
    <property type="project" value="TreeGrafter"/>
</dbReference>
<dbReference type="Pfam" id="PF13183">
    <property type="entry name" value="Fer4_8"/>
    <property type="match status" value="1"/>
</dbReference>
<dbReference type="EC" id="1.1.2.4" evidence="7"/>
<reference evidence="11" key="1">
    <citation type="submission" date="2016-10" db="EMBL/GenBank/DDBJ databases">
        <authorList>
            <person name="Varghese N."/>
            <person name="Submissions S."/>
        </authorList>
    </citation>
    <scope>NUCLEOTIDE SEQUENCE [LARGE SCALE GENOMIC DNA]</scope>
    <source>
        <strain evidence="11">DSM 23313</strain>
    </source>
</reference>
<keyword evidence="3" id="KW-0285">Flavoprotein</keyword>
<dbReference type="InterPro" id="IPR036318">
    <property type="entry name" value="FAD-bd_PCMH-like_sf"/>
</dbReference>
<evidence type="ECO:0000256" key="7">
    <source>
        <dbReference type="ARBA" id="ARBA00038897"/>
    </source>
</evidence>
<dbReference type="InterPro" id="IPR004017">
    <property type="entry name" value="Cys_rich_dom"/>
</dbReference>
<feature type="domain" description="4Fe-4S ferredoxin-type" evidence="8">
    <location>
        <begin position="531"/>
        <end position="562"/>
    </location>
</feature>
<comment type="similarity">
    <text evidence="2">Belongs to the FAD-binding oxidoreductase/transferase type 4 family.</text>
</comment>
<dbReference type="SUPFAM" id="SSF56176">
    <property type="entry name" value="FAD-binding/transporter-associated domain-like"/>
    <property type="match status" value="1"/>
</dbReference>
<dbReference type="PROSITE" id="PS51387">
    <property type="entry name" value="FAD_PCMH"/>
    <property type="match status" value="1"/>
</dbReference>
<dbReference type="Gene3D" id="3.30.70.2740">
    <property type="match status" value="1"/>
</dbReference>
<dbReference type="Gene3D" id="3.30.465.10">
    <property type="match status" value="1"/>
</dbReference>
<comment type="cofactor">
    <cofactor evidence="1">
        <name>FAD</name>
        <dbReference type="ChEBI" id="CHEBI:57692"/>
    </cofactor>
</comment>
<evidence type="ECO:0000313" key="11">
    <source>
        <dbReference type="Proteomes" id="UP000243588"/>
    </source>
</evidence>
<evidence type="ECO:0000313" key="10">
    <source>
        <dbReference type="EMBL" id="SDH54095.1"/>
    </source>
</evidence>
<dbReference type="Gene3D" id="3.30.43.10">
    <property type="entry name" value="Uridine Diphospho-n-acetylenolpyruvylglucosamine Reductase, domain 2"/>
    <property type="match status" value="1"/>
</dbReference>
<dbReference type="GO" id="GO:1903457">
    <property type="term" value="P:lactate catabolic process"/>
    <property type="evidence" value="ECO:0007669"/>
    <property type="project" value="TreeGrafter"/>
</dbReference>